<dbReference type="EMBL" id="BMVG01000041">
    <property type="protein sequence ID" value="GHE13446.1"/>
    <property type="molecule type" value="Genomic_DNA"/>
</dbReference>
<comment type="caution">
    <text evidence="1">The sequence shown here is derived from an EMBL/GenBank/DDBJ whole genome shotgun (WGS) entry which is preliminary data.</text>
</comment>
<dbReference type="RefSeq" id="WP_189958543.1">
    <property type="nucleotide sequence ID" value="NZ_BMVG01000041.1"/>
</dbReference>
<proteinExistence type="predicted"/>
<organism evidence="1 2">
    <name type="scientific">Streptomyces alanosinicus</name>
    <dbReference type="NCBI Taxonomy" id="68171"/>
    <lineage>
        <taxon>Bacteria</taxon>
        <taxon>Bacillati</taxon>
        <taxon>Actinomycetota</taxon>
        <taxon>Actinomycetes</taxon>
        <taxon>Kitasatosporales</taxon>
        <taxon>Streptomycetaceae</taxon>
        <taxon>Streptomyces</taxon>
    </lineage>
</organism>
<reference evidence="1" key="2">
    <citation type="submission" date="2020-09" db="EMBL/GenBank/DDBJ databases">
        <authorList>
            <person name="Sun Q."/>
            <person name="Ohkuma M."/>
        </authorList>
    </citation>
    <scope>NUCLEOTIDE SEQUENCE</scope>
    <source>
        <strain evidence="1">JCM 4714</strain>
    </source>
</reference>
<dbReference type="Proteomes" id="UP000655443">
    <property type="component" value="Unassembled WGS sequence"/>
</dbReference>
<keyword evidence="2" id="KW-1185">Reference proteome</keyword>
<dbReference type="AlphaFoldDB" id="A0A919D7L7"/>
<name>A0A919D7L7_9ACTN</name>
<sequence length="216" mass="23549">MSRLRQRLLPLTVLLASVAALIASLVWVAGNGSPSWGPRTGMTTGGVASRQGPIRNLADADRAAGRFADRWGLRVGEVMQFSNGYYAQLLDSSGKGATEALIDPRSGAVQLEFGPAMMWNTAYGMMPTGTQPGPTKIGPGQAVRIADRWLHDHHKDLHAAKPDWFPGYFTLHTLRDDHIVGMLSVNATTGDVWYHTWHGRFVREEEPSPSRNSTSG</sequence>
<protein>
    <submittedName>
        <fullName evidence="1">Uncharacterized protein</fullName>
    </submittedName>
</protein>
<gene>
    <name evidence="1" type="ORF">GCM10010339_80400</name>
</gene>
<evidence type="ECO:0000313" key="2">
    <source>
        <dbReference type="Proteomes" id="UP000655443"/>
    </source>
</evidence>
<evidence type="ECO:0000313" key="1">
    <source>
        <dbReference type="EMBL" id="GHE13446.1"/>
    </source>
</evidence>
<accession>A0A919D7L7</accession>
<reference evidence="1" key="1">
    <citation type="journal article" date="2014" name="Int. J. Syst. Evol. Microbiol.">
        <title>Complete genome sequence of Corynebacterium casei LMG S-19264T (=DSM 44701T), isolated from a smear-ripened cheese.</title>
        <authorList>
            <consortium name="US DOE Joint Genome Institute (JGI-PGF)"/>
            <person name="Walter F."/>
            <person name="Albersmeier A."/>
            <person name="Kalinowski J."/>
            <person name="Ruckert C."/>
        </authorList>
    </citation>
    <scope>NUCLEOTIDE SEQUENCE</scope>
    <source>
        <strain evidence="1">JCM 4714</strain>
    </source>
</reference>